<dbReference type="CDD" id="cd00838">
    <property type="entry name" value="MPP_superfamily"/>
    <property type="match status" value="1"/>
</dbReference>
<reference evidence="2 3" key="1">
    <citation type="submission" date="2023-03" db="EMBL/GenBank/DDBJ databases">
        <title>Fodinicurvata sp. CAU 1616 isolated from sea sendiment.</title>
        <authorList>
            <person name="Kim W."/>
        </authorList>
    </citation>
    <scope>NUCLEOTIDE SEQUENCE [LARGE SCALE GENOMIC DNA]</scope>
    <source>
        <strain evidence="2 3">CAU 1616</strain>
    </source>
</reference>
<dbReference type="InterPro" id="IPR052963">
    <property type="entry name" value="Pantetheine_PDE"/>
</dbReference>
<organism evidence="2 3">
    <name type="scientific">Aquibaculum arenosum</name>
    <dbReference type="NCBI Taxonomy" id="3032591"/>
    <lineage>
        <taxon>Bacteria</taxon>
        <taxon>Pseudomonadati</taxon>
        <taxon>Pseudomonadota</taxon>
        <taxon>Alphaproteobacteria</taxon>
        <taxon>Rhodospirillales</taxon>
        <taxon>Rhodovibrionaceae</taxon>
        <taxon>Aquibaculum</taxon>
    </lineage>
</organism>
<dbReference type="SUPFAM" id="SSF56300">
    <property type="entry name" value="Metallo-dependent phosphatases"/>
    <property type="match status" value="1"/>
</dbReference>
<evidence type="ECO:0000313" key="3">
    <source>
        <dbReference type="Proteomes" id="UP001215503"/>
    </source>
</evidence>
<dbReference type="EMBL" id="JARHUD010000006">
    <property type="protein sequence ID" value="MDF2096452.1"/>
    <property type="molecule type" value="Genomic_DNA"/>
</dbReference>
<dbReference type="Proteomes" id="UP001215503">
    <property type="component" value="Unassembled WGS sequence"/>
</dbReference>
<name>A0ABT5YN99_9PROT</name>
<sequence length="288" mass="32678">MSKLYAISDLHAAIESNRNAVEELGEHPNDWLIVAGDVAERPDSLWDVLEALCARFAKVIWTPGNHELWTLRDDQGSVAGEAKYELMVETARAAGAITPEDAFPRWTGPGGECVIAPLFLLYDYSFRPSEVALEGVVDWAAEERSVCSDEVLLSPDPHPSRQAWCADRINRTAGRLEREVPAHLPTILVNHYPLRQEFVYLPRIPRFAPWCGTRATETWHRRYRALACISGHLHIRRTDWRDGTRFEEVSLGYPKQWRQSQGLKPYLREILPGPPPPAEEPGTIFHGR</sequence>
<dbReference type="PANTHER" id="PTHR36492">
    <property type="match status" value="1"/>
</dbReference>
<protein>
    <submittedName>
        <fullName evidence="2">Metallophosphoesterase</fullName>
    </submittedName>
</protein>
<dbReference type="InterPro" id="IPR004843">
    <property type="entry name" value="Calcineurin-like_PHP"/>
</dbReference>
<evidence type="ECO:0000313" key="2">
    <source>
        <dbReference type="EMBL" id="MDF2096452.1"/>
    </source>
</evidence>
<accession>A0ABT5YN99</accession>
<proteinExistence type="predicted"/>
<dbReference type="Gene3D" id="3.60.21.10">
    <property type="match status" value="1"/>
</dbReference>
<dbReference type="InterPro" id="IPR029052">
    <property type="entry name" value="Metallo-depent_PP-like"/>
</dbReference>
<comment type="caution">
    <text evidence="2">The sequence shown here is derived from an EMBL/GenBank/DDBJ whole genome shotgun (WGS) entry which is preliminary data.</text>
</comment>
<gene>
    <name evidence="2" type="ORF">P2G67_10735</name>
</gene>
<evidence type="ECO:0000259" key="1">
    <source>
        <dbReference type="Pfam" id="PF00149"/>
    </source>
</evidence>
<dbReference type="RefSeq" id="WP_275822899.1">
    <property type="nucleotide sequence ID" value="NZ_JARHUD010000006.1"/>
</dbReference>
<feature type="domain" description="Calcineurin-like phosphoesterase" evidence="1">
    <location>
        <begin position="3"/>
        <end position="235"/>
    </location>
</feature>
<dbReference type="Pfam" id="PF00149">
    <property type="entry name" value="Metallophos"/>
    <property type="match status" value="1"/>
</dbReference>
<dbReference type="PANTHER" id="PTHR36492:SF2">
    <property type="entry name" value="[ACYL-CARRIER-PROTEIN] PHOSPHODIESTERASE PPTH"/>
    <property type="match status" value="1"/>
</dbReference>
<keyword evidence="3" id="KW-1185">Reference proteome</keyword>